<protein>
    <submittedName>
        <fullName evidence="3">Predicted methyltransferase</fullName>
    </submittedName>
</protein>
<keyword evidence="4" id="KW-1185">Reference proteome</keyword>
<organism evidence="3 4">
    <name type="scientific">Dokdonella immobilis</name>
    <dbReference type="NCBI Taxonomy" id="578942"/>
    <lineage>
        <taxon>Bacteria</taxon>
        <taxon>Pseudomonadati</taxon>
        <taxon>Pseudomonadota</taxon>
        <taxon>Gammaproteobacteria</taxon>
        <taxon>Lysobacterales</taxon>
        <taxon>Rhodanobacteraceae</taxon>
        <taxon>Dokdonella</taxon>
    </lineage>
</organism>
<feature type="region of interest" description="Disordered" evidence="1">
    <location>
        <begin position="29"/>
        <end position="54"/>
    </location>
</feature>
<dbReference type="InterPro" id="IPR016980">
    <property type="entry name" value="S-AdoMet-dep_MeTrfase_Alr7345"/>
</dbReference>
<feature type="chain" id="PRO_5011601378" evidence="2">
    <location>
        <begin position="20"/>
        <end position="258"/>
    </location>
</feature>
<sequence length="258" mass="27930">MPFARPLVLSLLLSMTCFTAIDAAPAPHPRPDPIAAAIANPARSDRDRERDARDRPEAVLKLAGFGPGMTIADIFGGGGYYSEILAGLVGPQGRVLLINNPPYDAYAKKALDARLAGGRLANVDYRIASNEAMDLGEGKLDGAMIIMSYHDLYVADPDQGWPAIDAGQFIDQIVKALKPGGKLLIVDHSARAGTGKSAAQTLHRIDETFAISDFEAHGLKWIAGSDVLRHKDDERTRNVTDEAIRGKTDRFVQVYRKP</sequence>
<feature type="compositionally biased region" description="Low complexity" evidence="1">
    <location>
        <begin position="33"/>
        <end position="42"/>
    </location>
</feature>
<dbReference type="AlphaFoldDB" id="A0A1I4VUC2"/>
<dbReference type="RefSeq" id="WP_092404721.1">
    <property type="nucleotide sequence ID" value="NZ_FOVF01000003.1"/>
</dbReference>
<dbReference type="GO" id="GO:0008168">
    <property type="term" value="F:methyltransferase activity"/>
    <property type="evidence" value="ECO:0007669"/>
    <property type="project" value="UniProtKB-KW"/>
</dbReference>
<evidence type="ECO:0000256" key="1">
    <source>
        <dbReference type="SAM" id="MobiDB-lite"/>
    </source>
</evidence>
<dbReference type="CDD" id="cd02440">
    <property type="entry name" value="AdoMet_MTases"/>
    <property type="match status" value="1"/>
</dbReference>
<dbReference type="Proteomes" id="UP000198575">
    <property type="component" value="Unassembled WGS sequence"/>
</dbReference>
<proteinExistence type="predicted"/>
<dbReference type="InterPro" id="IPR029063">
    <property type="entry name" value="SAM-dependent_MTases_sf"/>
</dbReference>
<reference evidence="3 4" key="1">
    <citation type="submission" date="2016-10" db="EMBL/GenBank/DDBJ databases">
        <authorList>
            <person name="de Groot N.N."/>
        </authorList>
    </citation>
    <scope>NUCLEOTIDE SEQUENCE [LARGE SCALE GENOMIC DNA]</scope>
    <source>
        <strain evidence="3 4">CGMCC 1.7659</strain>
    </source>
</reference>
<evidence type="ECO:0000313" key="3">
    <source>
        <dbReference type="EMBL" id="SFN04596.1"/>
    </source>
</evidence>
<name>A0A1I4VUC2_9GAMM</name>
<dbReference type="Gene3D" id="3.40.50.150">
    <property type="entry name" value="Vaccinia Virus protein VP39"/>
    <property type="match status" value="1"/>
</dbReference>
<feature type="signal peptide" evidence="2">
    <location>
        <begin position="1"/>
        <end position="19"/>
    </location>
</feature>
<dbReference type="SUPFAM" id="SSF53335">
    <property type="entry name" value="S-adenosyl-L-methionine-dependent methyltransferases"/>
    <property type="match status" value="1"/>
</dbReference>
<accession>A0A1I4VUC2</accession>
<keyword evidence="3" id="KW-0808">Transferase</keyword>
<dbReference type="EMBL" id="FOVF01000003">
    <property type="protein sequence ID" value="SFN04596.1"/>
    <property type="molecule type" value="Genomic_DNA"/>
</dbReference>
<dbReference type="GO" id="GO:0032259">
    <property type="term" value="P:methylation"/>
    <property type="evidence" value="ECO:0007669"/>
    <property type="project" value="UniProtKB-KW"/>
</dbReference>
<dbReference type="STRING" id="578942.SAMN05216289_10340"/>
<gene>
    <name evidence="3" type="ORF">SAMN05216289_10340</name>
</gene>
<evidence type="ECO:0000256" key="2">
    <source>
        <dbReference type="SAM" id="SignalP"/>
    </source>
</evidence>
<keyword evidence="3" id="KW-0489">Methyltransferase</keyword>
<keyword evidence="2" id="KW-0732">Signal</keyword>
<evidence type="ECO:0000313" key="4">
    <source>
        <dbReference type="Proteomes" id="UP000198575"/>
    </source>
</evidence>
<dbReference type="PIRSF" id="PIRSF031679">
    <property type="entry name" value="Mtase_Alr7345_prd"/>
    <property type="match status" value="1"/>
</dbReference>
<dbReference type="OrthoDB" id="9801692at2"/>
<feature type="compositionally biased region" description="Basic and acidic residues" evidence="1">
    <location>
        <begin position="43"/>
        <end position="54"/>
    </location>
</feature>